<feature type="transmembrane region" description="Helical" evidence="2">
    <location>
        <begin position="64"/>
        <end position="84"/>
    </location>
</feature>
<dbReference type="EMBL" id="UZWD01000004">
    <property type="protein sequence ID" value="VDS03077.1"/>
    <property type="molecule type" value="Genomic_DNA"/>
</dbReference>
<dbReference type="Gene3D" id="1.20.1260.10">
    <property type="match status" value="1"/>
</dbReference>
<evidence type="ECO:0000313" key="4">
    <source>
        <dbReference type="EMBL" id="VDS03077.1"/>
    </source>
</evidence>
<evidence type="ECO:0000259" key="3">
    <source>
        <dbReference type="Pfam" id="PF03713"/>
    </source>
</evidence>
<feature type="region of interest" description="Disordered" evidence="1">
    <location>
        <begin position="149"/>
        <end position="169"/>
    </location>
</feature>
<dbReference type="RefSeq" id="WP_126148683.1">
    <property type="nucleotide sequence ID" value="NZ_JBHTMH010000002.1"/>
</dbReference>
<organism evidence="4 5">
    <name type="scientific">Devosia equisanguinis</name>
    <dbReference type="NCBI Taxonomy" id="2490941"/>
    <lineage>
        <taxon>Bacteria</taxon>
        <taxon>Pseudomonadati</taxon>
        <taxon>Pseudomonadota</taxon>
        <taxon>Alphaproteobacteria</taxon>
        <taxon>Hyphomicrobiales</taxon>
        <taxon>Devosiaceae</taxon>
        <taxon>Devosia</taxon>
    </lineage>
</organism>
<protein>
    <recommendedName>
        <fullName evidence="3">DUF305 domain-containing protein</fullName>
    </recommendedName>
</protein>
<feature type="transmembrane region" description="Helical" evidence="2">
    <location>
        <begin position="39"/>
        <end position="58"/>
    </location>
</feature>
<dbReference type="AlphaFoldDB" id="A0A3S5D354"/>
<name>A0A3S5D354_9HYPH</name>
<evidence type="ECO:0000256" key="2">
    <source>
        <dbReference type="SAM" id="Phobius"/>
    </source>
</evidence>
<evidence type="ECO:0000256" key="1">
    <source>
        <dbReference type="SAM" id="MobiDB-lite"/>
    </source>
</evidence>
<proteinExistence type="predicted"/>
<keyword evidence="2" id="KW-0812">Transmembrane</keyword>
<dbReference type="InterPro" id="IPR012347">
    <property type="entry name" value="Ferritin-like"/>
</dbReference>
<dbReference type="InterPro" id="IPR005183">
    <property type="entry name" value="DUF305_CopM-like"/>
</dbReference>
<keyword evidence="2" id="KW-1133">Transmembrane helix</keyword>
<dbReference type="Proteomes" id="UP000268844">
    <property type="component" value="Unassembled WGS sequence"/>
</dbReference>
<feature type="domain" description="DUF305" evidence="3">
    <location>
        <begin position="92"/>
        <end position="150"/>
    </location>
</feature>
<sequence>MSYVRFGAMVATSTIIMFGLMYLNTYAFEHVMFSQTRMWMALLMGAVMAFIMLLFMWGMYKNRVANVAILAGAVAVFGASLWLVRSQETVADIDYMRAMLPHHSIAVLTSTQAHIRDPRVRELADGIIEAQVREIAQMKRLIAELEANPTPATAPDLPPLKPEAVAGKD</sequence>
<keyword evidence="2" id="KW-0472">Membrane</keyword>
<accession>A0A3S5D354</accession>
<dbReference type="OrthoDB" id="517560at2"/>
<reference evidence="4 5" key="1">
    <citation type="submission" date="2018-12" db="EMBL/GenBank/DDBJ databases">
        <authorList>
            <person name="Criscuolo A."/>
        </authorList>
    </citation>
    <scope>NUCLEOTIDE SEQUENCE [LARGE SCALE GENOMIC DNA]</scope>
    <source>
        <strain evidence="4">ACIP1116281</strain>
    </source>
</reference>
<dbReference type="Pfam" id="PF03713">
    <property type="entry name" value="DUF305"/>
    <property type="match status" value="1"/>
</dbReference>
<feature type="transmembrane region" description="Helical" evidence="2">
    <location>
        <begin position="6"/>
        <end position="27"/>
    </location>
</feature>
<gene>
    <name evidence="4" type="ORF">DEVEQU_00197</name>
</gene>
<evidence type="ECO:0000313" key="5">
    <source>
        <dbReference type="Proteomes" id="UP000268844"/>
    </source>
</evidence>
<keyword evidence="5" id="KW-1185">Reference proteome</keyword>